<dbReference type="AlphaFoldDB" id="A0A8S3PUA2"/>
<dbReference type="PANTHER" id="PTHR36529">
    <property type="entry name" value="SLL1095 PROTEIN"/>
    <property type="match status" value="1"/>
</dbReference>
<dbReference type="CDD" id="cd02522">
    <property type="entry name" value="GT_2_like_a"/>
    <property type="match status" value="1"/>
</dbReference>
<reference evidence="2" key="1">
    <citation type="submission" date="2021-03" db="EMBL/GenBank/DDBJ databases">
        <authorList>
            <person name="Bekaert M."/>
        </authorList>
    </citation>
    <scope>NUCLEOTIDE SEQUENCE</scope>
</reference>
<dbReference type="NCBIfam" id="TIGR04282">
    <property type="entry name" value="glyco_like_cofC"/>
    <property type="match status" value="1"/>
</dbReference>
<evidence type="ECO:0000259" key="1">
    <source>
        <dbReference type="Pfam" id="PF00535"/>
    </source>
</evidence>
<feature type="domain" description="Glycosyltransferase 2-like" evidence="1">
    <location>
        <begin position="241"/>
        <end position="382"/>
    </location>
</feature>
<protein>
    <recommendedName>
        <fullName evidence="1">Glycosyltransferase 2-like domain-containing protein</fullName>
    </recommendedName>
</protein>
<dbReference type="InterPro" id="IPR018641">
    <property type="entry name" value="Trfase_1_rSAM/seldom-assoc"/>
</dbReference>
<evidence type="ECO:0000313" key="2">
    <source>
        <dbReference type="EMBL" id="CAG2187507.1"/>
    </source>
</evidence>
<dbReference type="Proteomes" id="UP000683360">
    <property type="component" value="Unassembled WGS sequence"/>
</dbReference>
<dbReference type="InterPro" id="IPR026461">
    <property type="entry name" value="Trfase_2_rSAM/seldom_assoc"/>
</dbReference>
<dbReference type="NCBIfam" id="TIGR04283">
    <property type="entry name" value="glyco_like_mftF"/>
    <property type="match status" value="1"/>
</dbReference>
<dbReference type="InterPro" id="IPR001173">
    <property type="entry name" value="Glyco_trans_2-like"/>
</dbReference>
<proteinExistence type="predicted"/>
<keyword evidence="3" id="KW-1185">Reference proteome</keyword>
<dbReference type="InterPro" id="IPR029044">
    <property type="entry name" value="Nucleotide-diphossugar_trans"/>
</dbReference>
<dbReference type="Pfam" id="PF09837">
    <property type="entry name" value="DUF2064"/>
    <property type="match status" value="1"/>
</dbReference>
<dbReference type="OrthoDB" id="191769at2759"/>
<gene>
    <name evidence="2" type="ORF">MEDL_2961</name>
</gene>
<dbReference type="PANTHER" id="PTHR36529:SF1">
    <property type="entry name" value="GLYCOSYLTRANSFERASE"/>
    <property type="match status" value="1"/>
</dbReference>
<comment type="caution">
    <text evidence="2">The sequence shown here is derived from an EMBL/GenBank/DDBJ whole genome shotgun (WGS) entry which is preliminary data.</text>
</comment>
<evidence type="ECO:0000313" key="3">
    <source>
        <dbReference type="Proteomes" id="UP000683360"/>
    </source>
</evidence>
<dbReference type="Gene3D" id="3.90.550.10">
    <property type="entry name" value="Spore Coat Polysaccharide Biosynthesis Protein SpsA, Chain A"/>
    <property type="match status" value="1"/>
</dbReference>
<dbReference type="Pfam" id="PF00535">
    <property type="entry name" value="Glycos_transf_2"/>
    <property type="match status" value="1"/>
</dbReference>
<sequence>MLVSMFIYFKKIFRKTRNHELIVFSRYPIPGTTKTRLIPAVGEDCAAYCQLRMTDHILNNIEDYCRKDDDISVNVYYNGGTDSQMKYWLGRRKNYVTWQQQANGGLGNKLSSAFKDSFKRNSKYTIIIGSDIPGINSNVISEAYHKLQNGSDMVLGPAADGGYYLVGISKSANVKLDDMFSDINWGSETVFREQSERAKDLGISLGILDTCLNDVDVAEDLEVLEKELQVTKEQLAHPRISIIIPVYNEADNILSTLETVLKKCSRTQAIEEIIVSDGGSTDDTISVVEKFAKTKDVEIKVIKSSPGRGFQQRYGAEQAKGDIFMFLHADTEAPDKFDHAIVKCLQKPGNVGGCFKLGFDVVEAPEREQKCSQIFKMKMHVLQWTTNNIRVKYLERPYGDQILFMTKQNYYKAGGFKEVYLMEDYMMVEDLHIFGHIGVADADPVITSSRRWKKMGLIRTTGMTNLIVLAYKLGVPSNKLAEWYYGDKLKEIQKRAKQT</sequence>
<name>A0A8S3PUA2_MYTED</name>
<dbReference type="SUPFAM" id="SSF53448">
    <property type="entry name" value="Nucleotide-diphospho-sugar transferases"/>
    <property type="match status" value="2"/>
</dbReference>
<dbReference type="EMBL" id="CAJPWZ010000170">
    <property type="protein sequence ID" value="CAG2187507.1"/>
    <property type="molecule type" value="Genomic_DNA"/>
</dbReference>
<organism evidence="2 3">
    <name type="scientific">Mytilus edulis</name>
    <name type="common">Blue mussel</name>
    <dbReference type="NCBI Taxonomy" id="6550"/>
    <lineage>
        <taxon>Eukaryota</taxon>
        <taxon>Metazoa</taxon>
        <taxon>Spiralia</taxon>
        <taxon>Lophotrochozoa</taxon>
        <taxon>Mollusca</taxon>
        <taxon>Bivalvia</taxon>
        <taxon>Autobranchia</taxon>
        <taxon>Pteriomorphia</taxon>
        <taxon>Mytilida</taxon>
        <taxon>Mytiloidea</taxon>
        <taxon>Mytilidae</taxon>
        <taxon>Mytilinae</taxon>
        <taxon>Mytilus</taxon>
    </lineage>
</organism>
<accession>A0A8S3PUA2</accession>